<evidence type="ECO:0000313" key="2">
    <source>
        <dbReference type="Proteomes" id="UP001165060"/>
    </source>
</evidence>
<comment type="caution">
    <text evidence="1">The sequence shown here is derived from an EMBL/GenBank/DDBJ whole genome shotgun (WGS) entry which is preliminary data.</text>
</comment>
<name>A0ABQ6NA50_9STRA</name>
<dbReference type="EMBL" id="BRYB01006505">
    <property type="protein sequence ID" value="GMI50444.1"/>
    <property type="molecule type" value="Genomic_DNA"/>
</dbReference>
<gene>
    <name evidence="1" type="ORF">TeGR_g1366</name>
</gene>
<evidence type="ECO:0008006" key="3">
    <source>
        <dbReference type="Google" id="ProtNLM"/>
    </source>
</evidence>
<keyword evidence="2" id="KW-1185">Reference proteome</keyword>
<evidence type="ECO:0000313" key="1">
    <source>
        <dbReference type="EMBL" id="GMI50444.1"/>
    </source>
</evidence>
<proteinExistence type="predicted"/>
<dbReference type="Proteomes" id="UP001165060">
    <property type="component" value="Unassembled WGS sequence"/>
</dbReference>
<accession>A0ABQ6NA50</accession>
<organism evidence="1 2">
    <name type="scientific">Tetraparma gracilis</name>
    <dbReference type="NCBI Taxonomy" id="2962635"/>
    <lineage>
        <taxon>Eukaryota</taxon>
        <taxon>Sar</taxon>
        <taxon>Stramenopiles</taxon>
        <taxon>Ochrophyta</taxon>
        <taxon>Bolidophyceae</taxon>
        <taxon>Parmales</taxon>
        <taxon>Triparmaceae</taxon>
        <taxon>Tetraparma</taxon>
    </lineage>
</organism>
<protein>
    <recommendedName>
        <fullName evidence="3">Fe2OG dioxygenase domain-containing protein</fullName>
    </recommendedName>
</protein>
<sequence length="247" mass="26712">MISSPISFPDPASTSSIKSAIALFPPDAAAVISFYYTRAAAYYLALHDQTLSLLAHVLHLDTASPPSLSAHALRSRADALLYFSNTLSAIASSPRYTGIQLAYSAKGCMQPHYDNPVNRSRSFAPPASTSAPPWDWRRYAAGTLPERVYPSTSPSALRALVPPTTDNEWLITLNTQGSCEYLLGAAEDVVLLGPGDVVFMDARNVRHGVRAVTERVGLVVWEGREERVREAEAEDDGEEGMAGLFAD</sequence>
<reference evidence="1 2" key="1">
    <citation type="journal article" date="2023" name="Commun. Biol.">
        <title>Genome analysis of Parmales, the sister group of diatoms, reveals the evolutionary specialization of diatoms from phago-mixotrophs to photoautotrophs.</title>
        <authorList>
            <person name="Ban H."/>
            <person name="Sato S."/>
            <person name="Yoshikawa S."/>
            <person name="Yamada K."/>
            <person name="Nakamura Y."/>
            <person name="Ichinomiya M."/>
            <person name="Sato N."/>
            <person name="Blanc-Mathieu R."/>
            <person name="Endo H."/>
            <person name="Kuwata A."/>
            <person name="Ogata H."/>
        </authorList>
    </citation>
    <scope>NUCLEOTIDE SEQUENCE [LARGE SCALE GENOMIC DNA]</scope>
</reference>